<comment type="caution">
    <text evidence="1">The sequence shown here is derived from an EMBL/GenBank/DDBJ whole genome shotgun (WGS) entry which is preliminary data.</text>
</comment>
<reference evidence="2" key="2">
    <citation type="submission" date="2018-12" db="EMBL/GenBank/DDBJ databases">
        <title>Maribacter lutimaris sp. nov., isolated from marine sediment.</title>
        <authorList>
            <person name="Kim K.K."/>
        </authorList>
    </citation>
    <scope>NUCLEOTIDE SEQUENCE [LARGE SCALE GENOMIC DNA]</scope>
    <source>
        <strain evidence="2">PoM-212</strain>
    </source>
</reference>
<organism evidence="1 2">
    <name type="scientific">Maribacter algicola</name>
    <dbReference type="NCBI Taxonomy" id="2498892"/>
    <lineage>
        <taxon>Bacteria</taxon>
        <taxon>Pseudomonadati</taxon>
        <taxon>Bacteroidota</taxon>
        <taxon>Flavobacteriia</taxon>
        <taxon>Flavobacteriales</taxon>
        <taxon>Flavobacteriaceae</taxon>
        <taxon>Maribacter</taxon>
    </lineage>
</organism>
<dbReference type="AlphaFoldDB" id="A0A426RIN5"/>
<gene>
    <name evidence="1" type="ORF">DZC72_14165</name>
</gene>
<evidence type="ECO:0000313" key="2">
    <source>
        <dbReference type="Proteomes" id="UP000286990"/>
    </source>
</evidence>
<reference evidence="2" key="1">
    <citation type="submission" date="2018-08" db="EMBL/GenBank/DDBJ databases">
        <authorList>
            <person name="Khan S.A."/>
            <person name="J S.E."/>
        </authorList>
    </citation>
    <scope>NUCLEOTIDE SEQUENCE [LARGE SCALE GENOMIC DNA]</scope>
    <source>
        <strain evidence="2">PoM-212</strain>
    </source>
</reference>
<evidence type="ECO:0000313" key="1">
    <source>
        <dbReference type="EMBL" id="RRQ48808.1"/>
    </source>
</evidence>
<accession>A0A426RIN5</accession>
<dbReference type="Proteomes" id="UP000286990">
    <property type="component" value="Unassembled WGS sequence"/>
</dbReference>
<name>A0A426RIN5_9FLAO</name>
<sequence>MPKGKCLWAAAFAIKQRYFKCLFIGNKLINSKTGLQVTLFSHSIRVDLVFWAKMETELLTISGNNTHNNIDMEGKRLC</sequence>
<keyword evidence="2" id="KW-1185">Reference proteome</keyword>
<protein>
    <submittedName>
        <fullName evidence="1">Uncharacterized protein</fullName>
    </submittedName>
</protein>
<dbReference type="EMBL" id="QUSX01000002">
    <property type="protein sequence ID" value="RRQ48808.1"/>
    <property type="molecule type" value="Genomic_DNA"/>
</dbReference>
<proteinExistence type="predicted"/>